<dbReference type="AlphaFoldDB" id="A0A1R2BQH0"/>
<dbReference type="GO" id="GO:0006914">
    <property type="term" value="P:autophagy"/>
    <property type="evidence" value="ECO:0007669"/>
    <property type="project" value="UniProtKB-KW"/>
</dbReference>
<evidence type="ECO:0000313" key="4">
    <source>
        <dbReference type="Proteomes" id="UP000187209"/>
    </source>
</evidence>
<comment type="caution">
    <text evidence="3">The sequence shown here is derived from an EMBL/GenBank/DDBJ whole genome shotgun (WGS) entry which is preliminary data.</text>
</comment>
<name>A0A1R2BQH0_9CILI</name>
<proteinExistence type="predicted"/>
<evidence type="ECO:0000259" key="2">
    <source>
        <dbReference type="Pfam" id="PF09758"/>
    </source>
</evidence>
<dbReference type="GO" id="GO:0016197">
    <property type="term" value="P:endosomal transport"/>
    <property type="evidence" value="ECO:0007669"/>
    <property type="project" value="TreeGrafter"/>
</dbReference>
<evidence type="ECO:0000313" key="3">
    <source>
        <dbReference type="EMBL" id="OMJ79079.1"/>
    </source>
</evidence>
<evidence type="ECO:0000256" key="1">
    <source>
        <dbReference type="ARBA" id="ARBA00023006"/>
    </source>
</evidence>
<dbReference type="GO" id="GO:0005794">
    <property type="term" value="C:Golgi apparatus"/>
    <property type="evidence" value="ECO:0007669"/>
    <property type="project" value="TreeGrafter"/>
</dbReference>
<dbReference type="Pfam" id="PF09758">
    <property type="entry name" value="FPL"/>
    <property type="match status" value="1"/>
</dbReference>
<accession>A0A1R2BQH0</accession>
<keyword evidence="4" id="KW-1185">Reference proteome</keyword>
<reference evidence="3 4" key="1">
    <citation type="submission" date="2016-11" db="EMBL/GenBank/DDBJ databases">
        <title>The macronuclear genome of Stentor coeruleus: a giant cell with tiny introns.</title>
        <authorList>
            <person name="Slabodnick M."/>
            <person name="Ruby J.G."/>
            <person name="Reiff S.B."/>
            <person name="Swart E.C."/>
            <person name="Gosai S."/>
            <person name="Prabakaran S."/>
            <person name="Witkowska E."/>
            <person name="Larue G.E."/>
            <person name="Fisher S."/>
            <person name="Freeman R.M."/>
            <person name="Gunawardena J."/>
            <person name="Chu W."/>
            <person name="Stover N.A."/>
            <person name="Gregory B.D."/>
            <person name="Nowacki M."/>
            <person name="Derisi J."/>
            <person name="Roy S.W."/>
            <person name="Marshall W.F."/>
            <person name="Sood P."/>
        </authorList>
    </citation>
    <scope>NUCLEOTIDE SEQUENCE [LARGE SCALE GENOMIC DNA]</scope>
    <source>
        <strain evidence="3">WM001</strain>
    </source>
</reference>
<dbReference type="GO" id="GO:1901096">
    <property type="term" value="P:regulation of autophagosome maturation"/>
    <property type="evidence" value="ECO:0007669"/>
    <property type="project" value="TreeGrafter"/>
</dbReference>
<dbReference type="GO" id="GO:0005770">
    <property type="term" value="C:late endosome"/>
    <property type="evidence" value="ECO:0007669"/>
    <property type="project" value="TreeGrafter"/>
</dbReference>
<dbReference type="Proteomes" id="UP000187209">
    <property type="component" value="Unassembled WGS sequence"/>
</dbReference>
<dbReference type="GO" id="GO:0007034">
    <property type="term" value="P:vacuolar transport"/>
    <property type="evidence" value="ECO:0007669"/>
    <property type="project" value="TreeGrafter"/>
</dbReference>
<feature type="domain" description="FPL" evidence="2">
    <location>
        <begin position="38"/>
        <end position="182"/>
    </location>
</feature>
<dbReference type="PANTHER" id="PTHR21481">
    <property type="entry name" value="PROTEIN CLEC16A"/>
    <property type="match status" value="1"/>
</dbReference>
<protein>
    <recommendedName>
        <fullName evidence="2">FPL domain-containing protein</fullName>
    </recommendedName>
</protein>
<dbReference type="OrthoDB" id="294052at2759"/>
<organism evidence="3 4">
    <name type="scientific">Stentor coeruleus</name>
    <dbReference type="NCBI Taxonomy" id="5963"/>
    <lineage>
        <taxon>Eukaryota</taxon>
        <taxon>Sar</taxon>
        <taxon>Alveolata</taxon>
        <taxon>Ciliophora</taxon>
        <taxon>Postciliodesmatophora</taxon>
        <taxon>Heterotrichea</taxon>
        <taxon>Heterotrichida</taxon>
        <taxon>Stentoridae</taxon>
        <taxon>Stentor</taxon>
    </lineage>
</organism>
<gene>
    <name evidence="3" type="ORF">SteCoe_20986</name>
</gene>
<sequence>MELDEPKHSLDKFQKSILKLDSLMRSSFRQKSEINEQIRYISEALVWSEQNRECFFEDFIRKNVQLIFFKCLAETLVKDTIIQLIQSANILIHNLDTLAHKKYLLGSDFFRVLMEKQYDFSDEEIVENFMSFLKGLAANLTEDLLLWYVLRTNFAVFSKAFIFFGYLDPMIKNAARTVILTIIKLNNPKIFEFLKKNQFTLKMMERVIFLWEKLDREIPTEEKIRIESFVSAISDDLCYINDLIEHIEELNYDICNRFLSLAMPWLISNINSQFKTGSLNFIPAGFIVFSILEHIKCSYILNMLATGLFANKITEKIQCFITKGEVLNNQFDFLVEDCGCVDNVVKHQIIAFLNEPRNANMSLLILNSTVSNEIVSRKVMYECQLLRKEEIKCQQLLRRVLQDTHEYSSDPLLVDLLIKSLTGDNSFFTMFLSFRLIYHCNFQPKDYYFPILKSEINREVILSINTLLQSIATETCPEMILDTFDEEYLSISSLNFNDKISFPEILLSSNEATKPLIYRLPLTRKEIYHWNFSRYFLFKKILSLLFSSKTGENLENQNFLLLMTNCGNSGPSLTVDCTDSSSLEISDLFLNVITEKPYKKMTFKLRYVEVMLNAREPCSLSLIFNQPKQSMNIKVNFNNEQVCKSTKKLIERKRKESKEKELVFIKIFLSQESKAFRDINF</sequence>
<keyword evidence="1" id="KW-0072">Autophagy</keyword>
<dbReference type="EMBL" id="MPUH01000489">
    <property type="protein sequence ID" value="OMJ79079.1"/>
    <property type="molecule type" value="Genomic_DNA"/>
</dbReference>
<dbReference type="InterPro" id="IPR039272">
    <property type="entry name" value="CLEC16A/TT9"/>
</dbReference>
<dbReference type="InterPro" id="IPR019155">
    <property type="entry name" value="CLEC16A/TT9_N"/>
</dbReference>
<dbReference type="PANTHER" id="PTHR21481:SF0">
    <property type="entry name" value="PROTEIN CLEC16A"/>
    <property type="match status" value="1"/>
</dbReference>